<dbReference type="AlphaFoldDB" id="A0A5B9PFQ0"/>
<dbReference type="STRING" id="980251.GCA_001642875_01425"/>
<sequence>MPQEIGAPVKYAGPIDIDSLVDLDSLAERGASHWTFLAFPASNVTDDGVPADFDAQQYIAAVQSAGVPVGIWLNSPVDGTAYAAVAHDAISQLIAATKNLAHLPEAFAADISERLFREASGGGK</sequence>
<evidence type="ECO:0000313" key="2">
    <source>
        <dbReference type="Proteomes" id="UP000322214"/>
    </source>
</evidence>
<dbReference type="EMBL" id="CP042912">
    <property type="protein sequence ID" value="QEG25124.1"/>
    <property type="molecule type" value="Genomic_DNA"/>
</dbReference>
<evidence type="ECO:0000313" key="1">
    <source>
        <dbReference type="EMBL" id="QEG25124.1"/>
    </source>
</evidence>
<organism evidence="1 2">
    <name type="scientific">Mariniblastus fucicola</name>
    <dbReference type="NCBI Taxonomy" id="980251"/>
    <lineage>
        <taxon>Bacteria</taxon>
        <taxon>Pseudomonadati</taxon>
        <taxon>Planctomycetota</taxon>
        <taxon>Planctomycetia</taxon>
        <taxon>Pirellulales</taxon>
        <taxon>Pirellulaceae</taxon>
        <taxon>Mariniblastus</taxon>
    </lineage>
</organism>
<reference evidence="1 2" key="1">
    <citation type="submission" date="2019-08" db="EMBL/GenBank/DDBJ databases">
        <title>Deep-cultivation of Planctomycetes and their phenomic and genomic characterization uncovers novel biology.</title>
        <authorList>
            <person name="Wiegand S."/>
            <person name="Jogler M."/>
            <person name="Boedeker C."/>
            <person name="Pinto D."/>
            <person name="Vollmers J."/>
            <person name="Rivas-Marin E."/>
            <person name="Kohn T."/>
            <person name="Peeters S.H."/>
            <person name="Heuer A."/>
            <person name="Rast P."/>
            <person name="Oberbeckmann S."/>
            <person name="Bunk B."/>
            <person name="Jeske O."/>
            <person name="Meyerdierks A."/>
            <person name="Storesund J.E."/>
            <person name="Kallscheuer N."/>
            <person name="Luecker S."/>
            <person name="Lage O.M."/>
            <person name="Pohl T."/>
            <person name="Merkel B.J."/>
            <person name="Hornburger P."/>
            <person name="Mueller R.-W."/>
            <person name="Bruemmer F."/>
            <person name="Labrenz M."/>
            <person name="Spormann A.M."/>
            <person name="Op den Camp H."/>
            <person name="Overmann J."/>
            <person name="Amann R."/>
            <person name="Jetten M.S.M."/>
            <person name="Mascher T."/>
            <person name="Medema M.H."/>
            <person name="Devos D.P."/>
            <person name="Kaster A.-K."/>
            <person name="Ovreas L."/>
            <person name="Rohde M."/>
            <person name="Galperin M.Y."/>
            <person name="Jogler C."/>
        </authorList>
    </citation>
    <scope>NUCLEOTIDE SEQUENCE [LARGE SCALE GENOMIC DNA]</scope>
    <source>
        <strain evidence="1 2">FC18</strain>
    </source>
</reference>
<dbReference type="Proteomes" id="UP000322214">
    <property type="component" value="Chromosome"/>
</dbReference>
<dbReference type="KEGG" id="mff:MFFC18_50470"/>
<keyword evidence="2" id="KW-1185">Reference proteome</keyword>
<name>A0A5B9PFQ0_9BACT</name>
<proteinExistence type="predicted"/>
<accession>A0A5B9PFQ0</accession>
<gene>
    <name evidence="1" type="ORF">MFFC18_50470</name>
</gene>
<protein>
    <submittedName>
        <fullName evidence="1">Uncharacterized protein</fullName>
    </submittedName>
</protein>